<accession>A0ABY2AQH0</accession>
<dbReference type="CDD" id="cd00610">
    <property type="entry name" value="OAT_like"/>
    <property type="match status" value="1"/>
</dbReference>
<keyword evidence="2 3" id="KW-0663">Pyridoxal phosphate</keyword>
<organism evidence="4 5">
    <name type="scientific">Corallincola luteus</name>
    <dbReference type="NCBI Taxonomy" id="1775177"/>
    <lineage>
        <taxon>Bacteria</taxon>
        <taxon>Pseudomonadati</taxon>
        <taxon>Pseudomonadota</taxon>
        <taxon>Gammaproteobacteria</taxon>
        <taxon>Alteromonadales</taxon>
        <taxon>Psychromonadaceae</taxon>
        <taxon>Corallincola</taxon>
    </lineage>
</organism>
<dbReference type="PIRSF" id="PIRSF000521">
    <property type="entry name" value="Transaminase_4ab_Lys_Orn"/>
    <property type="match status" value="1"/>
</dbReference>
<sequence length="438" mass="48622">MLRNQASVEEFELLASGVTPGFAAAPYQFTHGKGARLFDADNNDYIDFCAGTFTNSIGHAHPIAVKFMQERIAELWNIHDYSTPLRIKLLRLLNEMTPEHIDTFQFYTGGSETIEAGLRALHSYLPPERAKIVSFAGAYHGKTLGSRQLFGWQFPGESDCDITRLPFPDKFGLPAEQKNAYEQHCLELIESYFANDLHIGAVIYEPVLGAGGNLNASPLFWKQFNQLCKQFGVLQFVDEICVGFGRLGHDFSFQQYDIEPDLVAFAKGIGGGFPTMCIGGRKEIINAKPFGEKGGASTTFGGNPLSLAAMYITIQIYQQEQLAANAKDLETQLKDHVEKLASAFPDIFDFRVTGLMATLNLKHGTEEETKRFALTLHRHCLAQGVKVMTFDHLFRIAPPLNISTTDLDEGLNRMFAAFELTTQQGAVRTDSENLCPSV</sequence>
<keyword evidence="4" id="KW-0032">Aminotransferase</keyword>
<evidence type="ECO:0000256" key="1">
    <source>
        <dbReference type="ARBA" id="ARBA00008954"/>
    </source>
</evidence>
<dbReference type="EMBL" id="SJXE01000001">
    <property type="protein sequence ID" value="TCI04618.1"/>
    <property type="molecule type" value="Genomic_DNA"/>
</dbReference>
<dbReference type="InterPro" id="IPR015424">
    <property type="entry name" value="PyrdxlP-dep_Trfase"/>
</dbReference>
<dbReference type="GO" id="GO:0008483">
    <property type="term" value="F:transaminase activity"/>
    <property type="evidence" value="ECO:0007669"/>
    <property type="project" value="UniProtKB-KW"/>
</dbReference>
<keyword evidence="5" id="KW-1185">Reference proteome</keyword>
<comment type="caution">
    <text evidence="4">The sequence shown here is derived from an EMBL/GenBank/DDBJ whole genome shotgun (WGS) entry which is preliminary data.</text>
</comment>
<evidence type="ECO:0000256" key="3">
    <source>
        <dbReference type="RuleBase" id="RU003560"/>
    </source>
</evidence>
<keyword evidence="4" id="KW-0808">Transferase</keyword>
<proteinExistence type="inferred from homology"/>
<dbReference type="InterPro" id="IPR015421">
    <property type="entry name" value="PyrdxlP-dep_Trfase_major"/>
</dbReference>
<reference evidence="4 5" key="1">
    <citation type="submission" date="2019-02" db="EMBL/GenBank/DDBJ databases">
        <title>Corallincola luteus sp. nov., a marine bacterium isolated from surface sediment of Bohai Sea in China.</title>
        <authorList>
            <person name="Ren Q."/>
        </authorList>
    </citation>
    <scope>NUCLEOTIDE SEQUENCE [LARGE SCALE GENOMIC DNA]</scope>
    <source>
        <strain evidence="4 5">DASS28</strain>
    </source>
</reference>
<dbReference type="Gene3D" id="3.90.1150.10">
    <property type="entry name" value="Aspartate Aminotransferase, domain 1"/>
    <property type="match status" value="1"/>
</dbReference>
<dbReference type="InterPro" id="IPR005814">
    <property type="entry name" value="Aminotrans_3"/>
</dbReference>
<evidence type="ECO:0000313" key="4">
    <source>
        <dbReference type="EMBL" id="TCI04618.1"/>
    </source>
</evidence>
<evidence type="ECO:0000313" key="5">
    <source>
        <dbReference type="Proteomes" id="UP000292554"/>
    </source>
</evidence>
<protein>
    <submittedName>
        <fullName evidence="4">Aspartate aminotransferase family protein</fullName>
    </submittedName>
</protein>
<comment type="similarity">
    <text evidence="1 3">Belongs to the class-III pyridoxal-phosphate-dependent aminotransferase family.</text>
</comment>
<dbReference type="Gene3D" id="3.40.640.10">
    <property type="entry name" value="Type I PLP-dependent aspartate aminotransferase-like (Major domain)"/>
    <property type="match status" value="1"/>
</dbReference>
<evidence type="ECO:0000256" key="2">
    <source>
        <dbReference type="ARBA" id="ARBA00022898"/>
    </source>
</evidence>
<dbReference type="PANTHER" id="PTHR43094">
    <property type="entry name" value="AMINOTRANSFERASE"/>
    <property type="match status" value="1"/>
</dbReference>
<dbReference type="Pfam" id="PF00202">
    <property type="entry name" value="Aminotran_3"/>
    <property type="match status" value="1"/>
</dbReference>
<dbReference type="Proteomes" id="UP000292554">
    <property type="component" value="Unassembled WGS sequence"/>
</dbReference>
<name>A0ABY2AQH0_9GAMM</name>
<dbReference type="InterPro" id="IPR015422">
    <property type="entry name" value="PyrdxlP-dep_Trfase_small"/>
</dbReference>
<dbReference type="SUPFAM" id="SSF53383">
    <property type="entry name" value="PLP-dependent transferases"/>
    <property type="match status" value="1"/>
</dbReference>
<gene>
    <name evidence="4" type="ORF">EZV61_01165</name>
</gene>
<dbReference type="PANTHER" id="PTHR43094:SF1">
    <property type="entry name" value="AMINOTRANSFERASE CLASS-III"/>
    <property type="match status" value="1"/>
</dbReference>